<evidence type="ECO:0000313" key="1">
    <source>
        <dbReference type="EMBL" id="SVC50990.1"/>
    </source>
</evidence>
<sequence>MVTTSFTILAAHKKFLHFFIALPLTHCMIEKNFNI</sequence>
<gene>
    <name evidence="1" type="ORF">METZ01_LOCUS303844</name>
</gene>
<accession>A0A382MQX5</accession>
<proteinExistence type="predicted"/>
<dbReference type="AlphaFoldDB" id="A0A382MQX5"/>
<dbReference type="EMBL" id="UINC01095145">
    <property type="protein sequence ID" value="SVC50990.1"/>
    <property type="molecule type" value="Genomic_DNA"/>
</dbReference>
<protein>
    <submittedName>
        <fullName evidence="1">Uncharacterized protein</fullName>
    </submittedName>
</protein>
<name>A0A382MQX5_9ZZZZ</name>
<reference evidence="1" key="1">
    <citation type="submission" date="2018-05" db="EMBL/GenBank/DDBJ databases">
        <authorList>
            <person name="Lanie J.A."/>
            <person name="Ng W.-L."/>
            <person name="Kazmierczak K.M."/>
            <person name="Andrzejewski T.M."/>
            <person name="Davidsen T.M."/>
            <person name="Wayne K.J."/>
            <person name="Tettelin H."/>
            <person name="Glass J.I."/>
            <person name="Rusch D."/>
            <person name="Podicherti R."/>
            <person name="Tsui H.-C.T."/>
            <person name="Winkler M.E."/>
        </authorList>
    </citation>
    <scope>NUCLEOTIDE SEQUENCE</scope>
</reference>
<organism evidence="1">
    <name type="scientific">marine metagenome</name>
    <dbReference type="NCBI Taxonomy" id="408172"/>
    <lineage>
        <taxon>unclassified sequences</taxon>
        <taxon>metagenomes</taxon>
        <taxon>ecological metagenomes</taxon>
    </lineage>
</organism>